<evidence type="ECO:0000256" key="1">
    <source>
        <dbReference type="SAM" id="MobiDB-lite"/>
    </source>
</evidence>
<feature type="compositionally biased region" description="Low complexity" evidence="1">
    <location>
        <begin position="1"/>
        <end position="11"/>
    </location>
</feature>
<accession>A0AAN9LY51</accession>
<protein>
    <submittedName>
        <fullName evidence="2">Uncharacterized protein</fullName>
    </submittedName>
</protein>
<evidence type="ECO:0000313" key="2">
    <source>
        <dbReference type="EMBL" id="KAK7342253.1"/>
    </source>
</evidence>
<comment type="caution">
    <text evidence="2">The sequence shown here is derived from an EMBL/GenBank/DDBJ whole genome shotgun (WGS) entry which is preliminary data.</text>
</comment>
<dbReference type="EMBL" id="JAYMYR010000009">
    <property type="protein sequence ID" value="KAK7342253.1"/>
    <property type="molecule type" value="Genomic_DNA"/>
</dbReference>
<sequence length="72" mass="7852">MLQDKSTSSSKGKGKAVLKSAQEESRGPQTKNVTCRRAAFDKDAEAKPVNGDSTLRIAKLTYGIQHLYSCIH</sequence>
<evidence type="ECO:0000313" key="3">
    <source>
        <dbReference type="Proteomes" id="UP001374584"/>
    </source>
</evidence>
<feature type="region of interest" description="Disordered" evidence="1">
    <location>
        <begin position="1"/>
        <end position="36"/>
    </location>
</feature>
<proteinExistence type="predicted"/>
<dbReference type="Proteomes" id="UP001374584">
    <property type="component" value="Unassembled WGS sequence"/>
</dbReference>
<dbReference type="AlphaFoldDB" id="A0AAN9LY51"/>
<organism evidence="2 3">
    <name type="scientific">Phaseolus coccineus</name>
    <name type="common">Scarlet runner bean</name>
    <name type="synonym">Phaseolus multiflorus</name>
    <dbReference type="NCBI Taxonomy" id="3886"/>
    <lineage>
        <taxon>Eukaryota</taxon>
        <taxon>Viridiplantae</taxon>
        <taxon>Streptophyta</taxon>
        <taxon>Embryophyta</taxon>
        <taxon>Tracheophyta</taxon>
        <taxon>Spermatophyta</taxon>
        <taxon>Magnoliopsida</taxon>
        <taxon>eudicotyledons</taxon>
        <taxon>Gunneridae</taxon>
        <taxon>Pentapetalae</taxon>
        <taxon>rosids</taxon>
        <taxon>fabids</taxon>
        <taxon>Fabales</taxon>
        <taxon>Fabaceae</taxon>
        <taxon>Papilionoideae</taxon>
        <taxon>50 kb inversion clade</taxon>
        <taxon>NPAAA clade</taxon>
        <taxon>indigoferoid/millettioid clade</taxon>
        <taxon>Phaseoleae</taxon>
        <taxon>Phaseolus</taxon>
    </lineage>
</organism>
<gene>
    <name evidence="2" type="ORF">VNO80_25198</name>
</gene>
<name>A0AAN9LY51_PHACN</name>
<reference evidence="2 3" key="1">
    <citation type="submission" date="2024-01" db="EMBL/GenBank/DDBJ databases">
        <title>The genomes of 5 underutilized Papilionoideae crops provide insights into root nodulation and disease resistanc.</title>
        <authorList>
            <person name="Jiang F."/>
        </authorList>
    </citation>
    <scope>NUCLEOTIDE SEQUENCE [LARGE SCALE GENOMIC DNA]</scope>
    <source>
        <strain evidence="2">JINMINGXINNONG_FW02</strain>
        <tissue evidence="2">Leaves</tissue>
    </source>
</reference>
<keyword evidence="3" id="KW-1185">Reference proteome</keyword>